<dbReference type="EMBL" id="JACHIK010000017">
    <property type="protein sequence ID" value="MBB5044513.1"/>
    <property type="molecule type" value="Genomic_DNA"/>
</dbReference>
<organism evidence="1 2">
    <name type="scientific">Shinella fusca</name>
    <dbReference type="NCBI Taxonomy" id="544480"/>
    <lineage>
        <taxon>Bacteria</taxon>
        <taxon>Pseudomonadati</taxon>
        <taxon>Pseudomonadota</taxon>
        <taxon>Alphaproteobacteria</taxon>
        <taxon>Hyphomicrobiales</taxon>
        <taxon>Rhizobiaceae</taxon>
        <taxon>Shinella</taxon>
    </lineage>
</organism>
<evidence type="ECO:0008006" key="3">
    <source>
        <dbReference type="Google" id="ProtNLM"/>
    </source>
</evidence>
<evidence type="ECO:0000313" key="1">
    <source>
        <dbReference type="EMBL" id="MBB5044513.1"/>
    </source>
</evidence>
<dbReference type="AlphaFoldDB" id="A0A7W7YY67"/>
<reference evidence="1 2" key="1">
    <citation type="submission" date="2020-08" db="EMBL/GenBank/DDBJ databases">
        <title>Genomic Encyclopedia of Type Strains, Phase IV (KMG-IV): sequencing the most valuable type-strain genomes for metagenomic binning, comparative biology and taxonomic classification.</title>
        <authorList>
            <person name="Goeker M."/>
        </authorList>
    </citation>
    <scope>NUCLEOTIDE SEQUENCE [LARGE SCALE GENOMIC DNA]</scope>
    <source>
        <strain evidence="1 2">DSM 21319</strain>
    </source>
</reference>
<sequence length="190" mass="20849">MISFTFDTNCLIDVAEDRPAAVHIRTLLTAAENGQADLALVASSASERQKGNTFLASIAIFEERRAILGFGKLPLLPSIARWGVSFFSHSVYASPEGAEREALIYSVLFPASPVEWADYAALKGADLDDQAAPAYMRWRNQMLDAQALWAHDSARREVFVTSDQRLGIIDGHPSFPRMVVKTPVEAIALL</sequence>
<dbReference type="Proteomes" id="UP000535406">
    <property type="component" value="Unassembled WGS sequence"/>
</dbReference>
<keyword evidence="2" id="KW-1185">Reference proteome</keyword>
<accession>A0A7W7YY67</accession>
<comment type="caution">
    <text evidence="1">The sequence shown here is derived from an EMBL/GenBank/DDBJ whole genome shotgun (WGS) entry which is preliminary data.</text>
</comment>
<dbReference type="RefSeq" id="WP_184145865.1">
    <property type="nucleotide sequence ID" value="NZ_JACHIK010000017.1"/>
</dbReference>
<name>A0A7W7YY67_9HYPH</name>
<evidence type="ECO:0000313" key="2">
    <source>
        <dbReference type="Proteomes" id="UP000535406"/>
    </source>
</evidence>
<protein>
    <recommendedName>
        <fullName evidence="3">PIN domain-containing protein</fullName>
    </recommendedName>
</protein>
<gene>
    <name evidence="1" type="ORF">HNQ66_003938</name>
</gene>
<proteinExistence type="predicted"/>